<organism evidence="2 3">
    <name type="scientific">[Bacteroides] pectinophilus ATCC 43243</name>
    <dbReference type="NCBI Taxonomy" id="483218"/>
    <lineage>
        <taxon>Bacteria</taxon>
        <taxon>Bacillati</taxon>
        <taxon>Bacillota</taxon>
        <taxon>Clostridia</taxon>
        <taxon>Eubacteriales</taxon>
    </lineage>
</organism>
<feature type="domain" description="Resolvase/invertase-type recombinase catalytic" evidence="1">
    <location>
        <begin position="14"/>
        <end position="97"/>
    </location>
</feature>
<dbReference type="InterPro" id="IPR006119">
    <property type="entry name" value="Resolv_N"/>
</dbReference>
<dbReference type="eggNOG" id="COG1961">
    <property type="taxonomic scope" value="Bacteria"/>
</dbReference>
<sequence length="97" mass="11327">MEIFHECIEKRKTKCYIYTRVSTAIQVDGYSLDAQKDKLREYAEFQDMEIVGEYSDEGHSGKNIKGHQEFMRMLNDIEDGIDSPKENGKLLYLSLLQ</sequence>
<keyword evidence="3" id="KW-1185">Reference proteome</keyword>
<dbReference type="GO" id="GO:0000150">
    <property type="term" value="F:DNA strand exchange activity"/>
    <property type="evidence" value="ECO:0007669"/>
    <property type="project" value="InterPro"/>
</dbReference>
<proteinExistence type="predicted"/>
<dbReference type="EMBL" id="ABVQ01000035">
    <property type="protein sequence ID" value="EEC58271.1"/>
    <property type="molecule type" value="Genomic_DNA"/>
</dbReference>
<name>B7ARE9_9FIRM</name>
<gene>
    <name evidence="2" type="ORF">BACPEC_01259</name>
</gene>
<dbReference type="SUPFAM" id="SSF53041">
    <property type="entry name" value="Resolvase-like"/>
    <property type="match status" value="1"/>
</dbReference>
<dbReference type="PANTHER" id="PTHR30461:SF23">
    <property type="entry name" value="DNA RECOMBINASE-RELATED"/>
    <property type="match status" value="1"/>
</dbReference>
<dbReference type="PANTHER" id="PTHR30461">
    <property type="entry name" value="DNA-INVERTASE FROM LAMBDOID PROPHAGE"/>
    <property type="match status" value="1"/>
</dbReference>
<evidence type="ECO:0000313" key="2">
    <source>
        <dbReference type="EMBL" id="EEC58271.1"/>
    </source>
</evidence>
<reference evidence="2 3" key="2">
    <citation type="submission" date="2008-11" db="EMBL/GenBank/DDBJ databases">
        <authorList>
            <person name="Fulton L."/>
            <person name="Clifton S."/>
            <person name="Fulton B."/>
            <person name="Xu J."/>
            <person name="Minx P."/>
            <person name="Pepin K.H."/>
            <person name="Johnson M."/>
            <person name="Bhonagiri V."/>
            <person name="Nash W.E."/>
            <person name="Mardis E.R."/>
            <person name="Wilson R.K."/>
        </authorList>
    </citation>
    <scope>NUCLEOTIDE SEQUENCE [LARGE SCALE GENOMIC DNA]</scope>
    <source>
        <strain evidence="2 3">ATCC 43243</strain>
    </source>
</reference>
<accession>B7ARE9</accession>
<dbReference type="InterPro" id="IPR050639">
    <property type="entry name" value="SSR_resolvase"/>
</dbReference>
<reference evidence="2 3" key="1">
    <citation type="submission" date="2008-11" db="EMBL/GenBank/DDBJ databases">
        <title>Draft genome sequence of Bacteroides pectinophilus (ATCC 43243).</title>
        <authorList>
            <person name="Sudarsanam P."/>
            <person name="Ley R."/>
            <person name="Guruge J."/>
            <person name="Turnbaugh P.J."/>
            <person name="Mahowald M."/>
            <person name="Liep D."/>
            <person name="Gordon J."/>
        </authorList>
    </citation>
    <scope>NUCLEOTIDE SEQUENCE [LARGE SCALE GENOMIC DNA]</scope>
    <source>
        <strain evidence="2 3">ATCC 43243</strain>
    </source>
</reference>
<dbReference type="HOGENOM" id="CLU_2340977_0_0_9"/>
<dbReference type="Gene3D" id="3.40.50.1390">
    <property type="entry name" value="Resolvase, N-terminal catalytic domain"/>
    <property type="match status" value="1"/>
</dbReference>
<dbReference type="SMART" id="SM00857">
    <property type="entry name" value="Resolvase"/>
    <property type="match status" value="1"/>
</dbReference>
<dbReference type="STRING" id="483218.BACPEC_01259"/>
<dbReference type="Proteomes" id="UP000003136">
    <property type="component" value="Unassembled WGS sequence"/>
</dbReference>
<dbReference type="CDD" id="cd00338">
    <property type="entry name" value="Ser_Recombinase"/>
    <property type="match status" value="1"/>
</dbReference>
<dbReference type="GO" id="GO:0003677">
    <property type="term" value="F:DNA binding"/>
    <property type="evidence" value="ECO:0007669"/>
    <property type="project" value="InterPro"/>
</dbReference>
<dbReference type="PROSITE" id="PS51736">
    <property type="entry name" value="RECOMBINASES_3"/>
    <property type="match status" value="1"/>
</dbReference>
<evidence type="ECO:0000259" key="1">
    <source>
        <dbReference type="PROSITE" id="PS51736"/>
    </source>
</evidence>
<dbReference type="AlphaFoldDB" id="B7ARE9"/>
<protein>
    <recommendedName>
        <fullName evidence="1">Resolvase/invertase-type recombinase catalytic domain-containing protein</fullName>
    </recommendedName>
</protein>
<evidence type="ECO:0000313" key="3">
    <source>
        <dbReference type="Proteomes" id="UP000003136"/>
    </source>
</evidence>
<comment type="caution">
    <text evidence="2">The sequence shown here is derived from an EMBL/GenBank/DDBJ whole genome shotgun (WGS) entry which is preliminary data.</text>
</comment>
<dbReference type="Pfam" id="PF00239">
    <property type="entry name" value="Resolvase"/>
    <property type="match status" value="1"/>
</dbReference>
<dbReference type="InterPro" id="IPR036162">
    <property type="entry name" value="Resolvase-like_N_sf"/>
</dbReference>